<sequence>MHRAFLSWSPAHDPILSGSCVSGLSNLSPNDLWTAICNSKPSERYLHIYRFESWIWSIQLQLRFFWNAEGSSASISFNMH</sequence>
<accession>A0A369JSM9</accession>
<dbReference type="AlphaFoldDB" id="A0A369JSM9"/>
<keyword evidence="2" id="KW-1185">Reference proteome</keyword>
<name>A0A369JSM9_HYPMA</name>
<proteinExistence type="predicted"/>
<evidence type="ECO:0000313" key="1">
    <source>
        <dbReference type="EMBL" id="RDB24342.1"/>
    </source>
</evidence>
<dbReference type="Proteomes" id="UP000076154">
    <property type="component" value="Unassembled WGS sequence"/>
</dbReference>
<comment type="caution">
    <text evidence="1">The sequence shown here is derived from an EMBL/GenBank/DDBJ whole genome shotgun (WGS) entry which is preliminary data.</text>
</comment>
<protein>
    <submittedName>
        <fullName evidence="1">Uncharacterized protein</fullName>
    </submittedName>
</protein>
<reference evidence="1" key="1">
    <citation type="submission" date="2018-04" db="EMBL/GenBank/DDBJ databases">
        <title>Whole genome sequencing of Hypsizygus marmoreus.</title>
        <authorList>
            <person name="Choi I.-G."/>
            <person name="Min B."/>
            <person name="Kim J.-G."/>
            <person name="Kim S."/>
            <person name="Oh Y.-L."/>
            <person name="Kong W.-S."/>
            <person name="Park H."/>
            <person name="Jeong J."/>
            <person name="Song E.-S."/>
        </authorList>
    </citation>
    <scope>NUCLEOTIDE SEQUENCE [LARGE SCALE GENOMIC DNA]</scope>
    <source>
        <strain evidence="1">51987-8</strain>
    </source>
</reference>
<organism evidence="1 2">
    <name type="scientific">Hypsizygus marmoreus</name>
    <name type="common">White beech mushroom</name>
    <name type="synonym">Agaricus marmoreus</name>
    <dbReference type="NCBI Taxonomy" id="39966"/>
    <lineage>
        <taxon>Eukaryota</taxon>
        <taxon>Fungi</taxon>
        <taxon>Dikarya</taxon>
        <taxon>Basidiomycota</taxon>
        <taxon>Agaricomycotina</taxon>
        <taxon>Agaricomycetes</taxon>
        <taxon>Agaricomycetidae</taxon>
        <taxon>Agaricales</taxon>
        <taxon>Tricholomatineae</taxon>
        <taxon>Lyophyllaceae</taxon>
        <taxon>Hypsizygus</taxon>
    </lineage>
</organism>
<evidence type="ECO:0000313" key="2">
    <source>
        <dbReference type="Proteomes" id="UP000076154"/>
    </source>
</evidence>
<dbReference type="EMBL" id="LUEZ02000044">
    <property type="protein sequence ID" value="RDB24342.1"/>
    <property type="molecule type" value="Genomic_DNA"/>
</dbReference>
<dbReference type="InParanoid" id="A0A369JSM9"/>
<gene>
    <name evidence="1" type="ORF">Hypma_008406</name>
</gene>